<dbReference type="PANTHER" id="PTHR20974">
    <property type="entry name" value="UPF0585 PROTEIN CG18661"/>
    <property type="match status" value="1"/>
</dbReference>
<organism evidence="1">
    <name type="scientific">Hellea balneolensis</name>
    <dbReference type="NCBI Taxonomy" id="287478"/>
    <lineage>
        <taxon>Bacteria</taxon>
        <taxon>Pseudomonadati</taxon>
        <taxon>Pseudomonadota</taxon>
        <taxon>Alphaproteobacteria</taxon>
        <taxon>Maricaulales</taxon>
        <taxon>Robiginitomaculaceae</taxon>
        <taxon>Hellea</taxon>
    </lineage>
</organism>
<dbReference type="EMBL" id="DROP01000154">
    <property type="protein sequence ID" value="HHI88751.1"/>
    <property type="molecule type" value="Genomic_DNA"/>
</dbReference>
<dbReference type="InterPro" id="IPR010342">
    <property type="entry name" value="DUF938"/>
</dbReference>
<proteinExistence type="predicted"/>
<dbReference type="Proteomes" id="UP000885806">
    <property type="component" value="Unassembled WGS sequence"/>
</dbReference>
<comment type="caution">
    <text evidence="1">The sequence shown here is derived from an EMBL/GenBank/DDBJ whole genome shotgun (WGS) entry which is preliminary data.</text>
</comment>
<dbReference type="PANTHER" id="PTHR20974:SF0">
    <property type="entry name" value="UPF0585 PROTEIN CG18661"/>
    <property type="match status" value="1"/>
</dbReference>
<sequence>MKPQKRSAPSARRNRIAIGKALGRILPENARVLEIASGTGEHGDWFTQIRPDIVWQYSDIDPQALASQTAYAQEKTALLAPLDLDVMDANWPEKAGPADVIYCANMIHISPWQAAQGLVQGAARILPQKGMLILYGPFLRGSVSARSNLEFDAALRARNPQWGVREFEDVTALMARSGFRLKHEMAMPRDNHLLVFGKS</sequence>
<name>A0A7V5NWU9_9PROT</name>
<accession>A0A7V5NWU9</accession>
<dbReference type="AlphaFoldDB" id="A0A7V5NWU9"/>
<dbReference type="Pfam" id="PF06080">
    <property type="entry name" value="DUF938"/>
    <property type="match status" value="1"/>
</dbReference>
<dbReference type="Gene3D" id="3.40.50.150">
    <property type="entry name" value="Vaccinia Virus protein VP39"/>
    <property type="match status" value="1"/>
</dbReference>
<dbReference type="SUPFAM" id="SSF53335">
    <property type="entry name" value="S-adenosyl-L-methionine-dependent methyltransferases"/>
    <property type="match status" value="1"/>
</dbReference>
<evidence type="ECO:0000313" key="1">
    <source>
        <dbReference type="EMBL" id="HHI88751.1"/>
    </source>
</evidence>
<reference evidence="1" key="1">
    <citation type="journal article" date="2020" name="mSystems">
        <title>Genome- and Community-Level Interaction Insights into Carbon Utilization and Element Cycling Functions of Hydrothermarchaeota in Hydrothermal Sediment.</title>
        <authorList>
            <person name="Zhou Z."/>
            <person name="Liu Y."/>
            <person name="Xu W."/>
            <person name="Pan J."/>
            <person name="Luo Z.H."/>
            <person name="Li M."/>
        </authorList>
    </citation>
    <scope>NUCLEOTIDE SEQUENCE [LARGE SCALE GENOMIC DNA]</scope>
    <source>
        <strain evidence="1">HyVt-538</strain>
    </source>
</reference>
<protein>
    <submittedName>
        <fullName evidence="1">DUF938 domain-containing protein</fullName>
    </submittedName>
</protein>
<dbReference type="InterPro" id="IPR029063">
    <property type="entry name" value="SAM-dependent_MTases_sf"/>
</dbReference>
<gene>
    <name evidence="1" type="ORF">ENK01_02255</name>
</gene>